<feature type="region of interest" description="Disordered" evidence="1">
    <location>
        <begin position="1"/>
        <end position="52"/>
    </location>
</feature>
<dbReference type="GeneID" id="135193665"/>
<dbReference type="CDD" id="cd01650">
    <property type="entry name" value="RT_nLTR_like"/>
    <property type="match status" value="1"/>
</dbReference>
<dbReference type="Pfam" id="PF00078">
    <property type="entry name" value="RVT_1"/>
    <property type="match status" value="1"/>
</dbReference>
<feature type="region of interest" description="Disordered" evidence="1">
    <location>
        <begin position="1288"/>
        <end position="1321"/>
    </location>
</feature>
<evidence type="ECO:0000313" key="3">
    <source>
        <dbReference type="Proteomes" id="UP001652626"/>
    </source>
</evidence>
<evidence type="ECO:0000259" key="2">
    <source>
        <dbReference type="PROSITE" id="PS50878"/>
    </source>
</evidence>
<name>A0ABM4APP9_VANTA</name>
<feature type="compositionally biased region" description="Basic and acidic residues" evidence="1">
    <location>
        <begin position="1288"/>
        <end position="1298"/>
    </location>
</feature>
<evidence type="ECO:0000256" key="1">
    <source>
        <dbReference type="SAM" id="MobiDB-lite"/>
    </source>
</evidence>
<feature type="region of interest" description="Disordered" evidence="1">
    <location>
        <begin position="65"/>
        <end position="90"/>
    </location>
</feature>
<organism evidence="3 4">
    <name type="scientific">Vanessa tameamea</name>
    <name type="common">Kamehameha butterfly</name>
    <dbReference type="NCBI Taxonomy" id="334116"/>
    <lineage>
        <taxon>Eukaryota</taxon>
        <taxon>Metazoa</taxon>
        <taxon>Ecdysozoa</taxon>
        <taxon>Arthropoda</taxon>
        <taxon>Hexapoda</taxon>
        <taxon>Insecta</taxon>
        <taxon>Pterygota</taxon>
        <taxon>Neoptera</taxon>
        <taxon>Endopterygota</taxon>
        <taxon>Lepidoptera</taxon>
        <taxon>Glossata</taxon>
        <taxon>Ditrysia</taxon>
        <taxon>Papilionoidea</taxon>
        <taxon>Nymphalidae</taxon>
        <taxon>Nymphalinae</taxon>
        <taxon>Vanessa</taxon>
    </lineage>
</organism>
<proteinExistence type="predicted"/>
<dbReference type="RefSeq" id="XP_064073272.1">
    <property type="nucleotide sequence ID" value="XM_064217202.1"/>
</dbReference>
<protein>
    <submittedName>
        <fullName evidence="4">Uncharacterized protein LOC135193665</fullName>
    </submittedName>
</protein>
<accession>A0ABM4APP9</accession>
<dbReference type="Proteomes" id="UP001652626">
    <property type="component" value="Chromosome 15"/>
</dbReference>
<gene>
    <name evidence="4" type="primary">LOC135193665</name>
</gene>
<evidence type="ECO:0000313" key="4">
    <source>
        <dbReference type="RefSeq" id="XP_064073272.1"/>
    </source>
</evidence>
<keyword evidence="3" id="KW-1185">Reference proteome</keyword>
<feature type="compositionally biased region" description="Basic residues" evidence="1">
    <location>
        <begin position="1305"/>
        <end position="1315"/>
    </location>
</feature>
<dbReference type="SUPFAM" id="SSF56672">
    <property type="entry name" value="DNA/RNA polymerases"/>
    <property type="match status" value="1"/>
</dbReference>
<feature type="compositionally biased region" description="Polar residues" evidence="1">
    <location>
        <begin position="65"/>
        <end position="85"/>
    </location>
</feature>
<sequence>MEQHSERLRIGPLPGGRRGTPGASAGCYSMRSTGGGGLSRRVPPEQLSTADNSLPVISASQNSAVSFNRPTEDVSQGAASSQPATTKAGKPRVRMKWDKEVNLFIMRTYLYITKLETDKVMYPKRLFDKFKTQYPDWNVSQQRIADQRRVIIRNKLISENEIAHLKSEIAEQLRREADLNNQTDTSLHSPHLQSQPLIQTHNIVTSPTTYNITQSDASTQTNLTSLVHDTEIQYTQSTTLENPQQENIEELKNLLETALTKFQGTDPKTRPKLPRLKESKLLHDLIYTFNTHILPTFFSLDSDLLHLHTLIYCSALVIITKLGYKIKSGNIEDSSIQKKKSHKPAWEHRLENDIKKLRADIGRLTQYLKGNRSKKVVKKVEIIFKNTKVHTIHERENKKPEEYIDTLKQKLSLKSHRLARYRKALNRKQDNKLYSTNEKAFYRSLNSCTSNNTNNEEQIPNKDELKNYWAGIWEKRSDHNLQAKWIEEENQKWGYMEQMEFIELKLDDLTEVLKKTKNWKAAGIDQIHNFWYKKFTSLHDILTKIISDLINCRTPLPNFITTGLTYMLPKNQNTHDPSQYRPITCLPTIYKIITSCITNKIVSHLEAHNVMSEEQKGCRRNHRGCKEQLIIDSTILKHSNKFNRNLYVTYIDFKKAFDSVPHSWLVQILQTYKIHPNIIKFLEEAMSNWRTTITLTTKTSKICCDEIHIRNGIFQGDSLSPLWFCLALNPLSRILSDSKIGYQLTRDIAVSHLMYMDDIKLFSKSVKEMKEMIKITAQFSKDINMNFGLDKCKTLTIKKGKLIEKNYEISEEINISEMLEGDLYKYLGILQAKDINHSKLKQDLTTEYIKRVNQLCKKHLYSRNLIRAINTFAIPVLTYSFGIIKWSQTDIKKLEIKTRVTLTKHNYHHPKSAIERLTLKRQLGGRGVVDLKILWQNQIHNIQNFFYNKANTSKIHAAIVEVDDNFTPLNLKNKNKEFKTIQEQINEKIKDWRRKELHGRHIHDLEQNFIDLDASNKWLQKGYLFPETEGFLIAIQDQVINTRNYKKYILKESIVSDLCRKCHRMPENIQHITGACPTLAQTDYTHRHNQIVHYIHQKLAHKYNFSNTPLKPYYEYQPNPVLENEEIKIYYDRAILTDKTIHYNRPDITLVNKSSKIAYLIDVSVPNTHNLLKTITEKINKYTELKEEIIRIWNLNKVFIVPIVLSTTGVIPKHLHQSLKILDLPPLTYITMQKAAILNTCRIWLPRAALSTAFGGNTSLPASVRKLVASAEAWAALRVFSEAVMSAKEEAERQREDDTNSLPLRQRRPGRRRHDHLGQMP</sequence>
<dbReference type="PANTHER" id="PTHR35450:SF2">
    <property type="entry name" value="REVERSE TRANSCRIPTASE DOMAIN-CONTAINING PROTEIN"/>
    <property type="match status" value="1"/>
</dbReference>
<dbReference type="InterPro" id="IPR043502">
    <property type="entry name" value="DNA/RNA_pol_sf"/>
</dbReference>
<feature type="domain" description="Reverse transcriptase" evidence="2">
    <location>
        <begin position="549"/>
        <end position="831"/>
    </location>
</feature>
<dbReference type="PROSITE" id="PS50878">
    <property type="entry name" value="RT_POL"/>
    <property type="match status" value="1"/>
</dbReference>
<reference evidence="4" key="1">
    <citation type="submission" date="2025-08" db="UniProtKB">
        <authorList>
            <consortium name="RefSeq"/>
        </authorList>
    </citation>
    <scope>IDENTIFICATION</scope>
    <source>
        <tissue evidence="4">Whole body</tissue>
    </source>
</reference>
<dbReference type="PANTHER" id="PTHR35450">
    <property type="entry name" value="REVERSE TRANSCRIPTASE DOMAIN-CONTAINING PROTEIN"/>
    <property type="match status" value="1"/>
</dbReference>
<dbReference type="InterPro" id="IPR000477">
    <property type="entry name" value="RT_dom"/>
</dbReference>